<dbReference type="OrthoDB" id="2156400at2"/>
<dbReference type="AlphaFoldDB" id="A0A1H6SN08"/>
<accession>A0A1H6SN08</accession>
<dbReference type="EMBL" id="FNYW01000011">
    <property type="protein sequence ID" value="SEI69319.1"/>
    <property type="molecule type" value="Genomic_DNA"/>
</dbReference>
<name>A0A1H6SN08_9LACT</name>
<keyword evidence="2" id="KW-0449">Lipoprotein</keyword>
<feature type="signal peptide" evidence="1">
    <location>
        <begin position="1"/>
        <end position="19"/>
    </location>
</feature>
<organism evidence="2 3">
    <name type="scientific">Alkalibacterium gilvum</name>
    <dbReference type="NCBI Taxonomy" id="1130080"/>
    <lineage>
        <taxon>Bacteria</taxon>
        <taxon>Bacillati</taxon>
        <taxon>Bacillota</taxon>
        <taxon>Bacilli</taxon>
        <taxon>Lactobacillales</taxon>
        <taxon>Carnobacteriaceae</taxon>
        <taxon>Alkalibacterium</taxon>
    </lineage>
</organism>
<dbReference type="Gene3D" id="1.20.120.570">
    <property type="entry name" value="YkyA-like"/>
    <property type="match status" value="1"/>
</dbReference>
<dbReference type="RefSeq" id="WP_091633974.1">
    <property type="nucleotide sequence ID" value="NZ_FNYW01000011.1"/>
</dbReference>
<dbReference type="Proteomes" id="UP000198564">
    <property type="component" value="Unassembled WGS sequence"/>
</dbReference>
<dbReference type="PROSITE" id="PS51257">
    <property type="entry name" value="PROKAR_LIPOPROTEIN"/>
    <property type="match status" value="1"/>
</dbReference>
<dbReference type="SUPFAM" id="SSF140423">
    <property type="entry name" value="MW0975(SA0943)-like"/>
    <property type="match status" value="1"/>
</dbReference>
<sequence>MIKKGWSLLSLSAIPILLAGCDSENLDSMQEATSEIERIADDTVNELNKLAETETELQEQFNETLETDGELSTLKDESSPVFENIEKREDILNELKNITEDFQSQQDVLKSYEGELLDSSEIKDVNTAVDDFETNLMNYTESYNQSLTDEREFFSDISKDEATYQDFVDGIKSLNDKRENLNEPLMTLDNTLVTMDEQLKTLQSSIETELSEKE</sequence>
<protein>
    <submittedName>
        <fullName evidence="2">Putative cell-wall binding lipoprotein</fullName>
    </submittedName>
</protein>
<reference evidence="3" key="1">
    <citation type="submission" date="2016-10" db="EMBL/GenBank/DDBJ databases">
        <authorList>
            <person name="Varghese N."/>
            <person name="Submissions S."/>
        </authorList>
    </citation>
    <scope>NUCLEOTIDE SEQUENCE [LARGE SCALE GENOMIC DNA]</scope>
    <source>
        <strain evidence="3">DSM 25751</strain>
    </source>
</reference>
<evidence type="ECO:0000313" key="2">
    <source>
        <dbReference type="EMBL" id="SEI69319.1"/>
    </source>
</evidence>
<evidence type="ECO:0000313" key="3">
    <source>
        <dbReference type="Proteomes" id="UP000198564"/>
    </source>
</evidence>
<feature type="chain" id="PRO_5039340701" evidence="1">
    <location>
        <begin position="20"/>
        <end position="214"/>
    </location>
</feature>
<dbReference type="STRING" id="1130080.SAMN04488113_11132"/>
<dbReference type="InterPro" id="IPR036785">
    <property type="entry name" value="YkyA-like_sf"/>
</dbReference>
<keyword evidence="1" id="KW-0732">Signal</keyword>
<evidence type="ECO:0000256" key="1">
    <source>
        <dbReference type="SAM" id="SignalP"/>
    </source>
</evidence>
<keyword evidence="3" id="KW-1185">Reference proteome</keyword>
<gene>
    <name evidence="2" type="ORF">SAMN04488113_11132</name>
</gene>
<dbReference type="InterPro" id="IPR019454">
    <property type="entry name" value="Lipoprot_YkyA-like"/>
</dbReference>
<dbReference type="Pfam" id="PF10368">
    <property type="entry name" value="YkyA"/>
    <property type="match status" value="1"/>
</dbReference>
<proteinExistence type="predicted"/>